<protein>
    <submittedName>
        <fullName evidence="3">Uncharacterized protein</fullName>
    </submittedName>
</protein>
<dbReference type="Proteomes" id="UP000217790">
    <property type="component" value="Unassembled WGS sequence"/>
</dbReference>
<keyword evidence="2" id="KW-0472">Membrane</keyword>
<feature type="transmembrane region" description="Helical" evidence="2">
    <location>
        <begin position="146"/>
        <end position="163"/>
    </location>
</feature>
<dbReference type="AlphaFoldDB" id="A0A2H3DE73"/>
<dbReference type="EMBL" id="KZ293656">
    <property type="protein sequence ID" value="PBK93529.1"/>
    <property type="molecule type" value="Genomic_DNA"/>
</dbReference>
<feature type="region of interest" description="Disordered" evidence="1">
    <location>
        <begin position="171"/>
        <end position="192"/>
    </location>
</feature>
<keyword evidence="2" id="KW-0812">Transmembrane</keyword>
<keyword evidence="4" id="KW-1185">Reference proteome</keyword>
<gene>
    <name evidence="3" type="ORF">ARMGADRAFT_1030142</name>
</gene>
<evidence type="ECO:0000313" key="3">
    <source>
        <dbReference type="EMBL" id="PBK93529.1"/>
    </source>
</evidence>
<name>A0A2H3DE73_ARMGA</name>
<evidence type="ECO:0000313" key="4">
    <source>
        <dbReference type="Proteomes" id="UP000217790"/>
    </source>
</evidence>
<proteinExistence type="predicted"/>
<keyword evidence="2" id="KW-1133">Transmembrane helix</keyword>
<evidence type="ECO:0000256" key="1">
    <source>
        <dbReference type="SAM" id="MobiDB-lite"/>
    </source>
</evidence>
<reference evidence="4" key="1">
    <citation type="journal article" date="2017" name="Nat. Ecol. Evol.">
        <title>Genome expansion and lineage-specific genetic innovations in the forest pathogenic fungi Armillaria.</title>
        <authorList>
            <person name="Sipos G."/>
            <person name="Prasanna A.N."/>
            <person name="Walter M.C."/>
            <person name="O'Connor E."/>
            <person name="Balint B."/>
            <person name="Krizsan K."/>
            <person name="Kiss B."/>
            <person name="Hess J."/>
            <person name="Varga T."/>
            <person name="Slot J."/>
            <person name="Riley R."/>
            <person name="Boka B."/>
            <person name="Rigling D."/>
            <person name="Barry K."/>
            <person name="Lee J."/>
            <person name="Mihaltcheva S."/>
            <person name="LaButti K."/>
            <person name="Lipzen A."/>
            <person name="Waldron R."/>
            <person name="Moloney N.M."/>
            <person name="Sperisen C."/>
            <person name="Kredics L."/>
            <person name="Vagvoelgyi C."/>
            <person name="Patrignani A."/>
            <person name="Fitzpatrick D."/>
            <person name="Nagy I."/>
            <person name="Doyle S."/>
            <person name="Anderson J.B."/>
            <person name="Grigoriev I.V."/>
            <person name="Gueldener U."/>
            <person name="Muensterkoetter M."/>
            <person name="Nagy L.G."/>
        </authorList>
    </citation>
    <scope>NUCLEOTIDE SEQUENCE [LARGE SCALE GENOMIC DNA]</scope>
    <source>
        <strain evidence="4">Ar21-2</strain>
    </source>
</reference>
<sequence length="218" mass="24454">MGDGDAWCRVVCAGYDKHELWMSLVRYDALWLGSKVFRSVANLQHERRDRPVWCDDDDIVGKSLGKVAVCIILRCIFSMGRETYAKATSAGVKWRGYGILPSIELDNFKSSPPPFTSSRTRYPVQTSSVFAATYRARQCYPPSGKIMLLLSILSALFGFVPMLRKRWGKNWDKTSQGESREDDQVPSSASGISLSPDIALRVPQCEQEKAHLLEDALV</sequence>
<evidence type="ECO:0000256" key="2">
    <source>
        <dbReference type="SAM" id="Phobius"/>
    </source>
</evidence>
<organism evidence="3 4">
    <name type="scientific">Armillaria gallica</name>
    <name type="common">Bulbous honey fungus</name>
    <name type="synonym">Armillaria bulbosa</name>
    <dbReference type="NCBI Taxonomy" id="47427"/>
    <lineage>
        <taxon>Eukaryota</taxon>
        <taxon>Fungi</taxon>
        <taxon>Dikarya</taxon>
        <taxon>Basidiomycota</taxon>
        <taxon>Agaricomycotina</taxon>
        <taxon>Agaricomycetes</taxon>
        <taxon>Agaricomycetidae</taxon>
        <taxon>Agaricales</taxon>
        <taxon>Marasmiineae</taxon>
        <taxon>Physalacriaceae</taxon>
        <taxon>Armillaria</taxon>
    </lineage>
</organism>
<dbReference type="InParanoid" id="A0A2H3DE73"/>
<accession>A0A2H3DE73</accession>